<keyword evidence="3" id="KW-1185">Reference proteome</keyword>
<dbReference type="RefSeq" id="WP_378191485.1">
    <property type="nucleotide sequence ID" value="NZ_JBHMBK010000005.1"/>
</dbReference>
<dbReference type="EMBL" id="JBHMBK010000005">
    <property type="protein sequence ID" value="MFB9684573.1"/>
    <property type="molecule type" value="Genomic_DNA"/>
</dbReference>
<evidence type="ECO:0000256" key="1">
    <source>
        <dbReference type="SAM" id="MobiDB-lite"/>
    </source>
</evidence>
<organism evidence="2 3">
    <name type="scientific">Amycolatopsis plumensis</name>
    <dbReference type="NCBI Taxonomy" id="236508"/>
    <lineage>
        <taxon>Bacteria</taxon>
        <taxon>Bacillati</taxon>
        <taxon>Actinomycetota</taxon>
        <taxon>Actinomycetes</taxon>
        <taxon>Pseudonocardiales</taxon>
        <taxon>Pseudonocardiaceae</taxon>
        <taxon>Amycolatopsis</taxon>
    </lineage>
</organism>
<protein>
    <submittedName>
        <fullName evidence="2">Uncharacterized protein</fullName>
    </submittedName>
</protein>
<proteinExistence type="predicted"/>
<gene>
    <name evidence="2" type="ORF">ACFFTO_10310</name>
</gene>
<evidence type="ECO:0000313" key="2">
    <source>
        <dbReference type="EMBL" id="MFB9684573.1"/>
    </source>
</evidence>
<comment type="caution">
    <text evidence="2">The sequence shown here is derived from an EMBL/GenBank/DDBJ whole genome shotgun (WGS) entry which is preliminary data.</text>
</comment>
<reference evidence="2 3" key="1">
    <citation type="submission" date="2024-09" db="EMBL/GenBank/DDBJ databases">
        <authorList>
            <person name="Sun Q."/>
            <person name="Mori K."/>
        </authorList>
    </citation>
    <scope>NUCLEOTIDE SEQUENCE [LARGE SCALE GENOMIC DNA]</scope>
    <source>
        <strain evidence="2 3">JCM 13852</strain>
    </source>
</reference>
<name>A0ABV5U3W3_9PSEU</name>
<dbReference type="Proteomes" id="UP001589535">
    <property type="component" value="Unassembled WGS sequence"/>
</dbReference>
<sequence length="245" mass="27006">MLVQKCMREAGFEYTIEPADPVPGARDFPYVLDDIEWAGQHGYGSDIQRATDEWTKNNPNTRYLQSLSAQRRKSAAAALNGPVPQGLTARTPDGVTFTHSDRGCESTARRRLYGDLPAWYQAKTAVAALADMTVAAVKADQAFTSSVTVWSACMTAAGTPYETPDRVRETLPPPDRPWPVAEEKRLAVTEATCAINSGLARTAKELGARHRALLEEKYRDDVTTKKRLQRQALPRARAVTDDANQ</sequence>
<evidence type="ECO:0000313" key="3">
    <source>
        <dbReference type="Proteomes" id="UP001589535"/>
    </source>
</evidence>
<accession>A0ABV5U3W3</accession>
<feature type="region of interest" description="Disordered" evidence="1">
    <location>
        <begin position="224"/>
        <end position="245"/>
    </location>
</feature>
<feature type="region of interest" description="Disordered" evidence="1">
    <location>
        <begin position="76"/>
        <end position="101"/>
    </location>
</feature>